<dbReference type="Proteomes" id="UP001187192">
    <property type="component" value="Unassembled WGS sequence"/>
</dbReference>
<dbReference type="AlphaFoldDB" id="A0AA88B0G9"/>
<feature type="compositionally biased region" description="Polar residues" evidence="2">
    <location>
        <begin position="191"/>
        <end position="201"/>
    </location>
</feature>
<comment type="caution">
    <text evidence="3">The sequence shown here is derived from an EMBL/GenBank/DDBJ whole genome shotgun (WGS) entry which is preliminary data.</text>
</comment>
<protein>
    <submittedName>
        <fullName evidence="3">Uncharacterized protein</fullName>
    </submittedName>
</protein>
<organism evidence="3 4">
    <name type="scientific">Ficus carica</name>
    <name type="common">Common fig</name>
    <dbReference type="NCBI Taxonomy" id="3494"/>
    <lineage>
        <taxon>Eukaryota</taxon>
        <taxon>Viridiplantae</taxon>
        <taxon>Streptophyta</taxon>
        <taxon>Embryophyta</taxon>
        <taxon>Tracheophyta</taxon>
        <taxon>Spermatophyta</taxon>
        <taxon>Magnoliopsida</taxon>
        <taxon>eudicotyledons</taxon>
        <taxon>Gunneridae</taxon>
        <taxon>Pentapetalae</taxon>
        <taxon>rosids</taxon>
        <taxon>fabids</taxon>
        <taxon>Rosales</taxon>
        <taxon>Moraceae</taxon>
        <taxon>Ficeae</taxon>
        <taxon>Ficus</taxon>
    </lineage>
</organism>
<feature type="compositionally biased region" description="Polar residues" evidence="2">
    <location>
        <begin position="208"/>
        <end position="218"/>
    </location>
</feature>
<keyword evidence="1" id="KW-0175">Coiled coil</keyword>
<feature type="coiled-coil region" evidence="1">
    <location>
        <begin position="32"/>
        <end position="80"/>
    </location>
</feature>
<feature type="region of interest" description="Disordered" evidence="2">
    <location>
        <begin position="191"/>
        <end position="218"/>
    </location>
</feature>
<evidence type="ECO:0000313" key="4">
    <source>
        <dbReference type="Proteomes" id="UP001187192"/>
    </source>
</evidence>
<proteinExistence type="predicted"/>
<keyword evidence="4" id="KW-1185">Reference proteome</keyword>
<evidence type="ECO:0000256" key="2">
    <source>
        <dbReference type="SAM" id="MobiDB-lite"/>
    </source>
</evidence>
<evidence type="ECO:0000256" key="1">
    <source>
        <dbReference type="SAM" id="Coils"/>
    </source>
</evidence>
<reference evidence="3" key="1">
    <citation type="submission" date="2023-07" db="EMBL/GenBank/DDBJ databases">
        <title>draft genome sequence of fig (Ficus carica).</title>
        <authorList>
            <person name="Takahashi T."/>
            <person name="Nishimura K."/>
        </authorList>
    </citation>
    <scope>NUCLEOTIDE SEQUENCE</scope>
</reference>
<sequence length="298" mass="33653">MLLNLNWNSGGGWVMGQVSCKRWWKWNWRITCLSANSNMEQLRSQLDQLQSEADTARAKANNARMRLMRLSEAAEKLKRQAAISVRTGKEDDARELLFQKRKVMEALEKSKTRIEFLDQLSTKLNEAISLKERQLIGSVALDLEVVGEDASSPVRIVSPTPKATEDVIGDEDFTSNDKKLIDNQEVQSSAEYSQASLPVDQNQDDLQESSPGMLSSGDEINNSLKGITSFGDFLEHLDEQLNIIESELVTVLRVSTLILDGEAKTKNFKVQQTLELLESIRGIRQRIERTRLVEVESK</sequence>
<evidence type="ECO:0000313" key="3">
    <source>
        <dbReference type="EMBL" id="GMN54936.1"/>
    </source>
</evidence>
<accession>A0AA88B0G9</accession>
<dbReference type="PANTHER" id="PTHR37174:SF2">
    <property type="entry name" value="FORKHEAD-ASSOCIATED DOMAIN PROTEIN"/>
    <property type="match status" value="1"/>
</dbReference>
<dbReference type="PANTHER" id="PTHR37174">
    <property type="entry name" value="FORKHEAD-ASSOCIATED DOMAIN PROTEIN"/>
    <property type="match status" value="1"/>
</dbReference>
<gene>
    <name evidence="3" type="ORF">TIFTF001_024059</name>
</gene>
<dbReference type="EMBL" id="BTGU01000054">
    <property type="protein sequence ID" value="GMN54936.1"/>
    <property type="molecule type" value="Genomic_DNA"/>
</dbReference>
<name>A0AA88B0G9_FICCA</name>